<dbReference type="InterPro" id="IPR016181">
    <property type="entry name" value="Acyl_CoA_acyltransferase"/>
</dbReference>
<name>A0ABV0GZQ1_9NEIS</name>
<accession>A0ABV0GZQ1</accession>
<keyword evidence="2" id="KW-0808">Transferase</keyword>
<proteinExistence type="predicted"/>
<dbReference type="GO" id="GO:0016746">
    <property type="term" value="F:acyltransferase activity"/>
    <property type="evidence" value="ECO:0007669"/>
    <property type="project" value="UniProtKB-KW"/>
</dbReference>
<keyword evidence="2" id="KW-0012">Acyltransferase</keyword>
<gene>
    <name evidence="2" type="ORF">ABH309_01735</name>
</gene>
<keyword evidence="3" id="KW-1185">Reference proteome</keyword>
<evidence type="ECO:0000259" key="1">
    <source>
        <dbReference type="Pfam" id="PF13480"/>
    </source>
</evidence>
<sequence length="323" mass="37963">MMNKESRQKYKDFCEQNQLRVYYQPWWLDAVCYGSENWYPILHEVNGKVLAAQPVYIKRRAFFFKCIQMPQFTQILGPVTIDLGNLSTSKLCAAEKSIYTDLTDKLPKFDYFIQTFGHDFRNWLPYYWKGFSQSTKYTYVIKNIKAVEDVKDNFSPGKRKNINKAVKLVDVKFDLPPDVFYQHHVMTLKATGRKINYSYELFKKMHDACLEHQAGRIIWAEDKIDGKIHAALFLIWDKKSAYDLISTIDPKYTNSGSTSLLIYEAIRFLSDRTEQFDFEGSMIESVESSFRQFGAEQVAYFTIKKTPSKFLRLAEFIRSFFKA</sequence>
<dbReference type="Gene3D" id="3.40.630.30">
    <property type="match status" value="1"/>
</dbReference>
<comment type="caution">
    <text evidence="2">The sequence shown here is derived from an EMBL/GenBank/DDBJ whole genome shotgun (WGS) entry which is preliminary data.</text>
</comment>
<dbReference type="InterPro" id="IPR038740">
    <property type="entry name" value="BioF2-like_GNAT_dom"/>
</dbReference>
<feature type="domain" description="BioF2-like acetyltransferase" evidence="1">
    <location>
        <begin position="183"/>
        <end position="273"/>
    </location>
</feature>
<reference evidence="2 3" key="1">
    <citation type="submission" date="2024-05" db="EMBL/GenBank/DDBJ databases">
        <authorList>
            <person name="De Oliveira J.P."/>
            <person name="Noriler S.A."/>
            <person name="De Oliveira A.G."/>
            <person name="Sipoli D.S."/>
        </authorList>
    </citation>
    <scope>NUCLEOTIDE SEQUENCE [LARGE SCALE GENOMIC DNA]</scope>
    <source>
        <strain evidence="2 3">LABIM186</strain>
    </source>
</reference>
<dbReference type="EMBL" id="JBDQQU010000001">
    <property type="protein sequence ID" value="MEO3953162.1"/>
    <property type="molecule type" value="Genomic_DNA"/>
</dbReference>
<dbReference type="Pfam" id="PF13480">
    <property type="entry name" value="Acetyltransf_6"/>
    <property type="match status" value="1"/>
</dbReference>
<dbReference type="SUPFAM" id="SSF55729">
    <property type="entry name" value="Acyl-CoA N-acyltransferases (Nat)"/>
    <property type="match status" value="1"/>
</dbReference>
<evidence type="ECO:0000313" key="3">
    <source>
        <dbReference type="Proteomes" id="UP001438292"/>
    </source>
</evidence>
<organism evidence="2 3">
    <name type="scientific">Chromobacterium piscinae</name>
    <dbReference type="NCBI Taxonomy" id="686831"/>
    <lineage>
        <taxon>Bacteria</taxon>
        <taxon>Pseudomonadati</taxon>
        <taxon>Pseudomonadota</taxon>
        <taxon>Betaproteobacteria</taxon>
        <taxon>Neisseriales</taxon>
        <taxon>Chromobacteriaceae</taxon>
        <taxon>Chromobacterium</taxon>
    </lineage>
</organism>
<dbReference type="RefSeq" id="WP_347781189.1">
    <property type="nucleotide sequence ID" value="NZ_JBDQQU010000001.1"/>
</dbReference>
<dbReference type="EC" id="2.3.1.-" evidence="2"/>
<protein>
    <submittedName>
        <fullName evidence="2">GNAT family N-acetyltransferase</fullName>
        <ecNumber evidence="2">2.3.1.-</ecNumber>
    </submittedName>
</protein>
<dbReference type="Proteomes" id="UP001438292">
    <property type="component" value="Unassembled WGS sequence"/>
</dbReference>
<evidence type="ECO:0000313" key="2">
    <source>
        <dbReference type="EMBL" id="MEO3953162.1"/>
    </source>
</evidence>